<feature type="transmembrane region" description="Helical" evidence="1">
    <location>
        <begin position="40"/>
        <end position="60"/>
    </location>
</feature>
<dbReference type="Proteomes" id="UP001054945">
    <property type="component" value="Unassembled WGS sequence"/>
</dbReference>
<keyword evidence="3" id="KW-1185">Reference proteome</keyword>
<organism evidence="2 3">
    <name type="scientific">Caerostris extrusa</name>
    <name type="common">Bark spider</name>
    <name type="synonym">Caerostris bankana</name>
    <dbReference type="NCBI Taxonomy" id="172846"/>
    <lineage>
        <taxon>Eukaryota</taxon>
        <taxon>Metazoa</taxon>
        <taxon>Ecdysozoa</taxon>
        <taxon>Arthropoda</taxon>
        <taxon>Chelicerata</taxon>
        <taxon>Arachnida</taxon>
        <taxon>Araneae</taxon>
        <taxon>Araneomorphae</taxon>
        <taxon>Entelegynae</taxon>
        <taxon>Araneoidea</taxon>
        <taxon>Araneidae</taxon>
        <taxon>Caerostris</taxon>
    </lineage>
</organism>
<accession>A0AAV4PPJ9</accession>
<gene>
    <name evidence="2" type="ORF">CEXT_46161</name>
</gene>
<dbReference type="AlphaFoldDB" id="A0AAV4PPJ9"/>
<keyword evidence="1" id="KW-0472">Membrane</keyword>
<comment type="caution">
    <text evidence="2">The sequence shown here is derived from an EMBL/GenBank/DDBJ whole genome shotgun (WGS) entry which is preliminary data.</text>
</comment>
<evidence type="ECO:0000313" key="3">
    <source>
        <dbReference type="Proteomes" id="UP001054945"/>
    </source>
</evidence>
<keyword evidence="1" id="KW-0812">Transmembrane</keyword>
<dbReference type="EMBL" id="BPLR01004974">
    <property type="protein sequence ID" value="GIX98875.1"/>
    <property type="molecule type" value="Genomic_DNA"/>
</dbReference>
<evidence type="ECO:0000313" key="2">
    <source>
        <dbReference type="EMBL" id="GIX98875.1"/>
    </source>
</evidence>
<name>A0AAV4PPJ9_CAEEX</name>
<keyword evidence="1" id="KW-1133">Transmembrane helix</keyword>
<reference evidence="2 3" key="1">
    <citation type="submission" date="2021-06" db="EMBL/GenBank/DDBJ databases">
        <title>Caerostris extrusa draft genome.</title>
        <authorList>
            <person name="Kono N."/>
            <person name="Arakawa K."/>
        </authorList>
    </citation>
    <scope>NUCLEOTIDE SEQUENCE [LARGE SCALE GENOMIC DNA]</scope>
</reference>
<evidence type="ECO:0000256" key="1">
    <source>
        <dbReference type="SAM" id="Phobius"/>
    </source>
</evidence>
<proteinExistence type="predicted"/>
<protein>
    <submittedName>
        <fullName evidence="2">Uncharacterized protein</fullName>
    </submittedName>
</protein>
<sequence>MVIFNPGIPQDGFCLQITSMIAFDSDTPRWIKCWSLTPPFPYHSITWNWIVWIFAFVLTLPKVKKSYIMHLYVIHQRIVSDKSQFCLRYHINDRL</sequence>